<evidence type="ECO:0000256" key="2">
    <source>
        <dbReference type="ARBA" id="ARBA00022737"/>
    </source>
</evidence>
<dbReference type="PANTHER" id="PTHR46093:SF18">
    <property type="entry name" value="FIBRONECTIN TYPE-III DOMAIN-CONTAINING PROTEIN"/>
    <property type="match status" value="1"/>
</dbReference>
<comment type="caution">
    <text evidence="3">The sequence shown here is derived from an EMBL/GenBank/DDBJ whole genome shotgun (WGS) entry which is preliminary data.</text>
</comment>
<feature type="non-terminal residue" evidence="3">
    <location>
        <position position="146"/>
    </location>
</feature>
<dbReference type="PANTHER" id="PTHR46093">
    <property type="entry name" value="ACYL-COA-BINDING DOMAIN-CONTAINING PROTEIN 5"/>
    <property type="match status" value="1"/>
</dbReference>
<dbReference type="Gene3D" id="2.120.10.80">
    <property type="entry name" value="Kelch-type beta propeller"/>
    <property type="match status" value="1"/>
</dbReference>
<feature type="non-terminal residue" evidence="3">
    <location>
        <position position="1"/>
    </location>
</feature>
<dbReference type="Proteomes" id="UP000789901">
    <property type="component" value="Unassembled WGS sequence"/>
</dbReference>
<keyword evidence="2" id="KW-0677">Repeat</keyword>
<accession>A0ABN7XJ26</accession>
<evidence type="ECO:0000256" key="1">
    <source>
        <dbReference type="ARBA" id="ARBA00022441"/>
    </source>
</evidence>
<protein>
    <submittedName>
        <fullName evidence="3">32143_t:CDS:1</fullName>
    </submittedName>
</protein>
<organism evidence="3 4">
    <name type="scientific">Gigaspora margarita</name>
    <dbReference type="NCBI Taxonomy" id="4874"/>
    <lineage>
        <taxon>Eukaryota</taxon>
        <taxon>Fungi</taxon>
        <taxon>Fungi incertae sedis</taxon>
        <taxon>Mucoromycota</taxon>
        <taxon>Glomeromycotina</taxon>
        <taxon>Glomeromycetes</taxon>
        <taxon>Diversisporales</taxon>
        <taxon>Gigasporaceae</taxon>
        <taxon>Gigaspora</taxon>
    </lineage>
</organism>
<name>A0ABN7XJ26_GIGMA</name>
<dbReference type="SUPFAM" id="SSF50965">
    <property type="entry name" value="Galactose oxidase, central domain"/>
    <property type="match status" value="1"/>
</dbReference>
<proteinExistence type="predicted"/>
<keyword evidence="1" id="KW-0880">Kelch repeat</keyword>
<keyword evidence="4" id="KW-1185">Reference proteome</keyword>
<dbReference type="EMBL" id="CAJVQB010131714">
    <property type="protein sequence ID" value="CAG8853979.1"/>
    <property type="molecule type" value="Genomic_DNA"/>
</dbReference>
<dbReference type="InterPro" id="IPR015915">
    <property type="entry name" value="Kelch-typ_b-propeller"/>
</dbReference>
<evidence type="ECO:0000313" key="3">
    <source>
        <dbReference type="EMBL" id="CAG8853979.1"/>
    </source>
</evidence>
<dbReference type="Pfam" id="PF24681">
    <property type="entry name" value="Kelch_KLHDC2_KLHL20_DRC7"/>
    <property type="match status" value="1"/>
</dbReference>
<dbReference type="InterPro" id="IPR011043">
    <property type="entry name" value="Gal_Oxase/kelch_b-propeller"/>
</dbReference>
<gene>
    <name evidence="3" type="ORF">GMARGA_LOCUS42800</name>
</gene>
<sequence>LPWNDLSFTGAPKTYDASACSGGNNNNLIFIFGDAVNNISFTNKFDLSSQQWTNVTSGGNEPTKRDNFSCAKYNNRFIAIFSGDNNFRIPNDLWIFDSLESTWSLNNASNAPQNIYGYCAITLPDETILYIGGTFRDILKGVPMNK</sequence>
<reference evidence="3 4" key="1">
    <citation type="submission" date="2021-06" db="EMBL/GenBank/DDBJ databases">
        <authorList>
            <person name="Kallberg Y."/>
            <person name="Tangrot J."/>
            <person name="Rosling A."/>
        </authorList>
    </citation>
    <scope>NUCLEOTIDE SEQUENCE [LARGE SCALE GENOMIC DNA]</scope>
    <source>
        <strain evidence="3 4">120-4 pot B 10/14</strain>
    </source>
</reference>
<evidence type="ECO:0000313" key="4">
    <source>
        <dbReference type="Proteomes" id="UP000789901"/>
    </source>
</evidence>